<proteinExistence type="predicted"/>
<dbReference type="InterPro" id="IPR035940">
    <property type="entry name" value="CAP_sf"/>
</dbReference>
<dbReference type="AlphaFoldDB" id="A0A955EDY2"/>
<feature type="transmembrane region" description="Helical" evidence="1">
    <location>
        <begin position="262"/>
        <end position="280"/>
    </location>
</feature>
<feature type="non-terminal residue" evidence="3">
    <location>
        <position position="1"/>
    </location>
</feature>
<reference evidence="3" key="2">
    <citation type="journal article" date="2021" name="Microbiome">
        <title>Successional dynamics and alternative stable states in a saline activated sludge microbial community over 9 years.</title>
        <authorList>
            <person name="Wang Y."/>
            <person name="Ye J."/>
            <person name="Ju F."/>
            <person name="Liu L."/>
            <person name="Boyd J.A."/>
            <person name="Deng Y."/>
            <person name="Parks D.H."/>
            <person name="Jiang X."/>
            <person name="Yin X."/>
            <person name="Woodcroft B.J."/>
            <person name="Tyson G.W."/>
            <person name="Hugenholtz P."/>
            <person name="Polz M.F."/>
            <person name="Zhang T."/>
        </authorList>
    </citation>
    <scope>NUCLEOTIDE SEQUENCE</scope>
    <source>
        <strain evidence="3">HKST-UBA79</strain>
    </source>
</reference>
<gene>
    <name evidence="3" type="ORF">KC980_02615</name>
</gene>
<dbReference type="InterPro" id="IPR014044">
    <property type="entry name" value="CAP_dom"/>
</dbReference>
<dbReference type="PANTHER" id="PTHR31157">
    <property type="entry name" value="SCP DOMAIN-CONTAINING PROTEIN"/>
    <property type="match status" value="1"/>
</dbReference>
<sequence length="286" mass="31327">TRAKLLSHSAMFFYSFVFAVITLILFAAPSTFPGVLGYASNIQIRKLLDQTNQVRSQHNLSTLVLNEKLSIAAQKKAEHMFANDYWAHVGPDGKEPWDFILAQDYDYVFAGENLAKNFNDSDDVVDAWFNSPSHRENLLGKNYDEVGFAVVNGTLNGYETTLVVQMFGRPRDVSAIATVDAQERLLASLGGASTVATSNSVAKVVSPSVNASSYTSDDITPVDVNSLSTMLAVGFALFLLILLAVDIWYSKIHTIPKFTGHSFAHLLFLITVIISILFVIKPGAIL</sequence>
<keyword evidence="1" id="KW-0472">Membrane</keyword>
<evidence type="ECO:0000259" key="2">
    <source>
        <dbReference type="Pfam" id="PF00188"/>
    </source>
</evidence>
<dbReference type="Pfam" id="PF00188">
    <property type="entry name" value="CAP"/>
    <property type="match status" value="1"/>
</dbReference>
<keyword evidence="1" id="KW-0812">Transmembrane</keyword>
<dbReference type="EMBL" id="JAGQNX010000074">
    <property type="protein sequence ID" value="MCA9308379.1"/>
    <property type="molecule type" value="Genomic_DNA"/>
</dbReference>
<reference evidence="3" key="1">
    <citation type="submission" date="2020-04" db="EMBL/GenBank/DDBJ databases">
        <authorList>
            <person name="Zhang T."/>
        </authorList>
    </citation>
    <scope>NUCLEOTIDE SEQUENCE</scope>
    <source>
        <strain evidence="3">HKST-UBA79</strain>
    </source>
</reference>
<feature type="transmembrane region" description="Helical" evidence="1">
    <location>
        <begin position="230"/>
        <end position="250"/>
    </location>
</feature>
<organism evidence="3 4">
    <name type="scientific">candidate division WWE3 bacterium</name>
    <dbReference type="NCBI Taxonomy" id="2053526"/>
    <lineage>
        <taxon>Bacteria</taxon>
        <taxon>Katanobacteria</taxon>
    </lineage>
</organism>
<dbReference type="Proteomes" id="UP000740557">
    <property type="component" value="Unassembled WGS sequence"/>
</dbReference>
<evidence type="ECO:0000256" key="1">
    <source>
        <dbReference type="SAM" id="Phobius"/>
    </source>
</evidence>
<dbReference type="SUPFAM" id="SSF55797">
    <property type="entry name" value="PR-1-like"/>
    <property type="match status" value="1"/>
</dbReference>
<comment type="caution">
    <text evidence="3">The sequence shown here is derived from an EMBL/GenBank/DDBJ whole genome shotgun (WGS) entry which is preliminary data.</text>
</comment>
<dbReference type="Gene3D" id="3.40.33.10">
    <property type="entry name" value="CAP"/>
    <property type="match status" value="1"/>
</dbReference>
<dbReference type="CDD" id="cd05379">
    <property type="entry name" value="CAP_bacterial"/>
    <property type="match status" value="1"/>
</dbReference>
<keyword evidence="1" id="KW-1133">Transmembrane helix</keyword>
<evidence type="ECO:0000313" key="4">
    <source>
        <dbReference type="Proteomes" id="UP000740557"/>
    </source>
</evidence>
<protein>
    <submittedName>
        <fullName evidence="3">CAP domain-containing protein</fullName>
    </submittedName>
</protein>
<feature type="transmembrane region" description="Helical" evidence="1">
    <location>
        <begin position="12"/>
        <end position="39"/>
    </location>
</feature>
<dbReference type="PANTHER" id="PTHR31157:SF1">
    <property type="entry name" value="SCP DOMAIN-CONTAINING PROTEIN"/>
    <property type="match status" value="1"/>
</dbReference>
<feature type="domain" description="SCP" evidence="2">
    <location>
        <begin position="48"/>
        <end position="166"/>
    </location>
</feature>
<name>A0A955EDY2_UNCKA</name>
<accession>A0A955EDY2</accession>
<evidence type="ECO:0000313" key="3">
    <source>
        <dbReference type="EMBL" id="MCA9308379.1"/>
    </source>
</evidence>